<protein>
    <recommendedName>
        <fullName evidence="5">Sec-independent protein translocase protein TatC</fullName>
    </recommendedName>
</protein>
<dbReference type="HAMAP" id="MF_00902">
    <property type="entry name" value="TatC"/>
    <property type="match status" value="1"/>
</dbReference>
<dbReference type="KEGG" id="hhq:HPSH169_02115"/>
<dbReference type="GO" id="GO:0065002">
    <property type="term" value="P:intracellular protein transmembrane transport"/>
    <property type="evidence" value="ECO:0007669"/>
    <property type="project" value="TreeGrafter"/>
</dbReference>
<feature type="transmembrane region" description="Helical" evidence="5">
    <location>
        <begin position="97"/>
        <end position="124"/>
    </location>
</feature>
<evidence type="ECO:0000313" key="8">
    <source>
        <dbReference type="Proteomes" id="UP000005007"/>
    </source>
</evidence>
<evidence type="ECO:0000313" key="7">
    <source>
        <dbReference type="EMBL" id="AFH99123.1"/>
    </source>
</evidence>
<proteinExistence type="inferred from homology"/>
<dbReference type="PANTHER" id="PTHR30371">
    <property type="entry name" value="SEC-INDEPENDENT PROTEIN TRANSLOCASE PROTEIN TATC"/>
    <property type="match status" value="1"/>
</dbReference>
<evidence type="ECO:0000256" key="1">
    <source>
        <dbReference type="ARBA" id="ARBA00004141"/>
    </source>
</evidence>
<feature type="transmembrane region" description="Helical" evidence="5">
    <location>
        <begin position="16"/>
        <end position="34"/>
    </location>
</feature>
<feature type="region of interest" description="Disordered" evidence="6">
    <location>
        <begin position="231"/>
        <end position="253"/>
    </location>
</feature>
<reference evidence="7 8" key="1">
    <citation type="submission" date="2012-04" db="EMBL/GenBank/DDBJ databases">
        <authorList>
            <person name="Kersulyte D."/>
            <person name="Cabrera L."/>
            <person name="Pacheco R."/>
            <person name="Herrera P."/>
            <person name="Rodriguez C."/>
            <person name="Gilman R.H."/>
            <person name="Berg D.E."/>
        </authorList>
    </citation>
    <scope>NUCLEOTIDE SEQUENCE [LARGE SCALE GENOMIC DNA]</scope>
    <source>
        <strain evidence="7 8">Shi169</strain>
    </source>
</reference>
<dbReference type="GO" id="GO:0033281">
    <property type="term" value="C:TAT protein transport complex"/>
    <property type="evidence" value="ECO:0007669"/>
    <property type="project" value="UniProtKB-UniRule"/>
</dbReference>
<evidence type="ECO:0000256" key="6">
    <source>
        <dbReference type="SAM" id="MobiDB-lite"/>
    </source>
</evidence>
<comment type="subunit">
    <text evidence="5">Forms a complex with TatA.</text>
</comment>
<keyword evidence="5" id="KW-0813">Transport</keyword>
<evidence type="ECO:0000256" key="4">
    <source>
        <dbReference type="ARBA" id="ARBA00023136"/>
    </source>
</evidence>
<dbReference type="RefSeq" id="WP_000461249.1">
    <property type="nucleotide sequence ID" value="NC_017740.1"/>
</dbReference>
<keyword evidence="5" id="KW-0811">Translocation</keyword>
<feature type="transmembrane region" description="Helical" evidence="5">
    <location>
        <begin position="144"/>
        <end position="169"/>
    </location>
</feature>
<organism evidence="7 8">
    <name type="scientific">Helicobacter pylori Shi169</name>
    <dbReference type="NCBI Taxonomy" id="1163741"/>
    <lineage>
        <taxon>Bacteria</taxon>
        <taxon>Pseudomonadati</taxon>
        <taxon>Campylobacterota</taxon>
        <taxon>Epsilonproteobacteria</taxon>
        <taxon>Campylobacterales</taxon>
        <taxon>Helicobacteraceae</taxon>
        <taxon>Helicobacter</taxon>
    </lineage>
</organism>
<dbReference type="PROSITE" id="PS51257">
    <property type="entry name" value="PROKAR_LIPOPROTEIN"/>
    <property type="match status" value="1"/>
</dbReference>
<dbReference type="Pfam" id="PF00902">
    <property type="entry name" value="TatC"/>
    <property type="match status" value="1"/>
</dbReference>
<feature type="compositionally biased region" description="Basic and acidic residues" evidence="6">
    <location>
        <begin position="244"/>
        <end position="253"/>
    </location>
</feature>
<keyword evidence="2 5" id="KW-0812">Transmembrane</keyword>
<feature type="transmembrane region" description="Helical" evidence="5">
    <location>
        <begin position="181"/>
        <end position="197"/>
    </location>
</feature>
<dbReference type="HOGENOM" id="CLU_031942_3_3_7"/>
<accession>A0A0E0WBH2</accession>
<dbReference type="PRINTS" id="PR01840">
    <property type="entry name" value="TATCFAMILY"/>
</dbReference>
<feature type="transmembrane region" description="Helical" evidence="5">
    <location>
        <begin position="203"/>
        <end position="223"/>
    </location>
</feature>
<dbReference type="InterPro" id="IPR002033">
    <property type="entry name" value="TatC"/>
</dbReference>
<dbReference type="AlphaFoldDB" id="A0A0E0WBH2"/>
<dbReference type="GO" id="GO:0043953">
    <property type="term" value="P:protein transport by the Tat complex"/>
    <property type="evidence" value="ECO:0007669"/>
    <property type="project" value="UniProtKB-UniRule"/>
</dbReference>
<feature type="transmembrane region" description="Helical" evidence="5">
    <location>
        <begin position="64"/>
        <end position="85"/>
    </location>
</feature>
<comment type="subcellular location">
    <subcellularLocation>
        <location evidence="5">Cell membrane</location>
        <topology evidence="5">Multi-pass membrane protein</topology>
    </subcellularLocation>
    <subcellularLocation>
        <location evidence="1">Membrane</location>
        <topology evidence="1">Multi-pass membrane protein</topology>
    </subcellularLocation>
</comment>
<evidence type="ECO:0000256" key="5">
    <source>
        <dbReference type="HAMAP-Rule" id="MF_00902"/>
    </source>
</evidence>
<comment type="similarity">
    <text evidence="5">Belongs to the TatC family.</text>
</comment>
<evidence type="ECO:0000256" key="2">
    <source>
        <dbReference type="ARBA" id="ARBA00022692"/>
    </source>
</evidence>
<keyword evidence="3 5" id="KW-1133">Transmembrane helix</keyword>
<keyword evidence="5" id="KW-1003">Cell membrane</keyword>
<dbReference type="NCBIfam" id="TIGR00945">
    <property type="entry name" value="tatC"/>
    <property type="match status" value="1"/>
</dbReference>
<dbReference type="InterPro" id="IPR019820">
    <property type="entry name" value="Sec-indep_translocase_CS"/>
</dbReference>
<dbReference type="PROSITE" id="PS01218">
    <property type="entry name" value="TATC"/>
    <property type="match status" value="1"/>
</dbReference>
<sequence length="253" mass="28288">MFEDLKPHLQELRKRLMVSVGTILVAFLGCFHFWKSIFEFVKNSYKGTLIQLSPIEGVMVAVKISFSAAIVISMPIIFWQLWLFIAPGLYKNEKKVILPFVFFGSGMFLIGAAFSYYVVFPFIIEYLATFGSDVFAANISASSYVSFFTRLILGFGVAFELPVLAYFLAKVGLITDASLKAYFKYAIVVIFIVAAIITPPDVVSQIFMALPLVGLYGLSILIAKMVNPAPKDNENNNEEYNENNAKENEKSES</sequence>
<dbReference type="PATRIC" id="fig|1163741.3.peg.424"/>
<dbReference type="EMBL" id="CP003473">
    <property type="protein sequence ID" value="AFH99123.1"/>
    <property type="molecule type" value="Genomic_DNA"/>
</dbReference>
<gene>
    <name evidence="5" type="primary">tatC</name>
    <name evidence="7" type="ORF">HPSH169_02115</name>
</gene>
<evidence type="ECO:0000256" key="3">
    <source>
        <dbReference type="ARBA" id="ARBA00022989"/>
    </source>
</evidence>
<comment type="function">
    <text evidence="5">Part of the twin-arginine translocation (Tat) system that transports large folded proteins containing a characteristic twin-arginine motif in their signal peptide across membranes.</text>
</comment>
<keyword evidence="4 5" id="KW-0472">Membrane</keyword>
<name>A0A0E0WBH2_HELPX</name>
<dbReference type="Proteomes" id="UP000005007">
    <property type="component" value="Chromosome"/>
</dbReference>
<dbReference type="GO" id="GO:0009977">
    <property type="term" value="F:proton motive force dependent protein transmembrane transporter activity"/>
    <property type="evidence" value="ECO:0007669"/>
    <property type="project" value="TreeGrafter"/>
</dbReference>
<dbReference type="PANTHER" id="PTHR30371:SF0">
    <property type="entry name" value="SEC-INDEPENDENT PROTEIN TRANSLOCASE PROTEIN TATC, CHLOROPLASTIC-RELATED"/>
    <property type="match status" value="1"/>
</dbReference>
<keyword evidence="5" id="KW-0653">Protein transport</keyword>